<evidence type="ECO:0000313" key="1">
    <source>
        <dbReference type="EMBL" id="QLG47861.1"/>
    </source>
</evidence>
<sequence>MSTKTPDPEAEARKTVEEKQDLFERIAEADLPISDDIERVLELADGGDE</sequence>
<proteinExistence type="predicted"/>
<name>A0A7D5KBM3_9EURY</name>
<accession>A0A7D5KBM3</accession>
<dbReference type="KEGG" id="haly:HYG82_02880"/>
<dbReference type="RefSeq" id="WP_179259603.1">
    <property type="nucleotide sequence ID" value="NZ_CP058601.1"/>
</dbReference>
<dbReference type="Proteomes" id="UP000509241">
    <property type="component" value="Chromosome"/>
</dbReference>
<evidence type="ECO:0000313" key="2">
    <source>
        <dbReference type="Proteomes" id="UP000509241"/>
    </source>
</evidence>
<dbReference type="EMBL" id="CP058601">
    <property type="protein sequence ID" value="QLG47861.1"/>
    <property type="molecule type" value="Genomic_DNA"/>
</dbReference>
<dbReference type="OrthoDB" id="198196at2157"/>
<protein>
    <submittedName>
        <fullName evidence="1">Uncharacterized protein</fullName>
    </submittedName>
</protein>
<dbReference type="AlphaFoldDB" id="A0A7D5KBM3"/>
<reference evidence="1 2" key="1">
    <citation type="submission" date="2020-07" db="EMBL/GenBank/DDBJ databases">
        <authorList>
            <person name="Cui H."/>
        </authorList>
    </citation>
    <scope>NUCLEOTIDE SEQUENCE [LARGE SCALE GENOMIC DNA]</scope>
    <source>
        <strain evidence="1 2">YPL8</strain>
    </source>
</reference>
<gene>
    <name evidence="1" type="ORF">HYG82_02880</name>
</gene>
<organism evidence="1 2">
    <name type="scientific">Natrinema halophilum</name>
    <dbReference type="NCBI Taxonomy" id="1699371"/>
    <lineage>
        <taxon>Archaea</taxon>
        <taxon>Methanobacteriati</taxon>
        <taxon>Methanobacteriota</taxon>
        <taxon>Stenosarchaea group</taxon>
        <taxon>Halobacteria</taxon>
        <taxon>Halobacteriales</taxon>
        <taxon>Natrialbaceae</taxon>
        <taxon>Natrinema</taxon>
    </lineage>
</organism>
<dbReference type="GeneID" id="56032201"/>
<keyword evidence="2" id="KW-1185">Reference proteome</keyword>